<organism evidence="3 4">
    <name type="scientific">Steinernema hermaphroditum</name>
    <dbReference type="NCBI Taxonomy" id="289476"/>
    <lineage>
        <taxon>Eukaryota</taxon>
        <taxon>Metazoa</taxon>
        <taxon>Ecdysozoa</taxon>
        <taxon>Nematoda</taxon>
        <taxon>Chromadorea</taxon>
        <taxon>Rhabditida</taxon>
        <taxon>Tylenchina</taxon>
        <taxon>Panagrolaimomorpha</taxon>
        <taxon>Strongyloidoidea</taxon>
        <taxon>Steinernematidae</taxon>
        <taxon>Steinernema</taxon>
    </lineage>
</organism>
<proteinExistence type="inferred from homology"/>
<feature type="domain" description="NAD-dependent epimerase/dehydratase" evidence="2">
    <location>
        <begin position="316"/>
        <end position="469"/>
    </location>
</feature>
<name>A0AA39IJJ7_9BILA</name>
<dbReference type="EMBL" id="JAUCMV010000001">
    <property type="protein sequence ID" value="KAK0424785.1"/>
    <property type="molecule type" value="Genomic_DNA"/>
</dbReference>
<evidence type="ECO:0000256" key="1">
    <source>
        <dbReference type="ARBA" id="ARBA00007637"/>
    </source>
</evidence>
<comment type="similarity">
    <text evidence="1">Belongs to the NAD(P)-dependent epimerase/dehydratase family.</text>
</comment>
<dbReference type="SUPFAM" id="SSF51735">
    <property type="entry name" value="NAD(P)-binding Rossmann-fold domains"/>
    <property type="match status" value="2"/>
</dbReference>
<evidence type="ECO:0000313" key="4">
    <source>
        <dbReference type="Proteomes" id="UP001175271"/>
    </source>
</evidence>
<comment type="caution">
    <text evidence="3">The sequence shown here is derived from an EMBL/GenBank/DDBJ whole genome shotgun (WGS) entry which is preliminary data.</text>
</comment>
<evidence type="ECO:0000313" key="3">
    <source>
        <dbReference type="EMBL" id="KAK0424785.1"/>
    </source>
</evidence>
<dbReference type="InterPro" id="IPR001509">
    <property type="entry name" value="Epimerase_deHydtase"/>
</dbReference>
<dbReference type="AlphaFoldDB" id="A0AA39IJJ7"/>
<dbReference type="Pfam" id="PF01370">
    <property type="entry name" value="Epimerase"/>
    <property type="match status" value="2"/>
</dbReference>
<gene>
    <name evidence="3" type="ORF">QR680_008853</name>
</gene>
<dbReference type="PANTHER" id="PTHR43000">
    <property type="entry name" value="DTDP-D-GLUCOSE 4,6-DEHYDRATASE-RELATED"/>
    <property type="match status" value="1"/>
</dbReference>
<feature type="domain" description="NAD-dependent epimerase/dehydratase" evidence="2">
    <location>
        <begin position="8"/>
        <end position="241"/>
    </location>
</feature>
<sequence>MTADFSSILVTGGLGFAGSNLTTYLLKQFPQSKVTILDHVDERSDIRRIPSEIRGSDRFSLVIGDLANEKLIETTIKEKKVTTIFNFALSTNVAKSFADPIANARNNLIGVTHLLDAVRKCPDVKVLVHVSSGQVYNPDDEKTELSYLRPTNPAGASQAGCEAMLHSYAMSYRLNIKIVRLTEHVFGPMMHEEGEMSKALGDPELLLPSTTLEPLYVEDACKAISLVAGHEGGVAEIFNVGGQSQLSADEFASLVKQIRAGGHDSGVSNKKASLDCTKIRETLKWTPETPIFDGLKITLETNIPSPTVVPRTAKFLVYGGHGWIGTQFTSLLSKEGIPFEVGATRPGTDLDETIVEEIVRVAPSHIVSMVGRTHGPGVNSIAYLEGGPDRLRENMRDNFYAPWLLASLCDRLGIHFTYLGTGCLFQFDEKHTFDGPGYTEEDVGNYTGTSYSVVKNYTDRCLRYFKNTLNARIRLPVNFENSPRNLVAKLISFNKLIDIPNSITILPYCLPILLKMSLDRFTGIFNLVNPGPIRFPQVMEAYKEITGKSLQYEVLKAEEHPEMVSTRAHCILDTSKLEEFFPEVPTAMKGIKEAIRSIL</sequence>
<reference evidence="3" key="1">
    <citation type="submission" date="2023-06" db="EMBL/GenBank/DDBJ databases">
        <title>Genomic analysis of the entomopathogenic nematode Steinernema hermaphroditum.</title>
        <authorList>
            <person name="Schwarz E.M."/>
            <person name="Heppert J.K."/>
            <person name="Baniya A."/>
            <person name="Schwartz H.T."/>
            <person name="Tan C.-H."/>
            <person name="Antoshechkin I."/>
            <person name="Sternberg P.W."/>
            <person name="Goodrich-Blair H."/>
            <person name="Dillman A.R."/>
        </authorList>
    </citation>
    <scope>NUCLEOTIDE SEQUENCE</scope>
    <source>
        <strain evidence="3">PS9179</strain>
        <tissue evidence="3">Whole animal</tissue>
    </source>
</reference>
<dbReference type="InterPro" id="IPR036291">
    <property type="entry name" value="NAD(P)-bd_dom_sf"/>
</dbReference>
<keyword evidence="4" id="KW-1185">Reference proteome</keyword>
<evidence type="ECO:0000259" key="2">
    <source>
        <dbReference type="Pfam" id="PF01370"/>
    </source>
</evidence>
<dbReference type="Gene3D" id="3.40.50.720">
    <property type="entry name" value="NAD(P)-binding Rossmann-like Domain"/>
    <property type="match status" value="2"/>
</dbReference>
<protein>
    <recommendedName>
        <fullName evidence="2">NAD-dependent epimerase/dehydratase domain-containing protein</fullName>
    </recommendedName>
</protein>
<accession>A0AA39IJJ7</accession>
<dbReference type="Proteomes" id="UP001175271">
    <property type="component" value="Unassembled WGS sequence"/>
</dbReference>
<dbReference type="Gene3D" id="3.90.25.10">
    <property type="entry name" value="UDP-galactose 4-epimerase, domain 1"/>
    <property type="match status" value="1"/>
</dbReference>